<keyword evidence="2" id="KW-0560">Oxidoreductase</keyword>
<evidence type="ECO:0000256" key="3">
    <source>
        <dbReference type="ARBA" id="ARBA00023004"/>
    </source>
</evidence>
<keyword evidence="7" id="KW-1185">Reference proteome</keyword>
<keyword evidence="4" id="KW-0045">Antibiotic biosynthesis</keyword>
<name>A0A2A2D9K3_9ACTN</name>
<dbReference type="InterPro" id="IPR050411">
    <property type="entry name" value="AlphaKG_dependent_hydroxylases"/>
</dbReference>
<proteinExistence type="predicted"/>
<protein>
    <recommendedName>
        <fullName evidence="5">TauD/TfdA-like domain-containing protein</fullName>
    </recommendedName>
</protein>
<dbReference type="Proteomes" id="UP000218944">
    <property type="component" value="Unassembled WGS sequence"/>
</dbReference>
<organism evidence="6 7">
    <name type="scientific">Streptomyces albireticuli</name>
    <dbReference type="NCBI Taxonomy" id="1940"/>
    <lineage>
        <taxon>Bacteria</taxon>
        <taxon>Bacillati</taxon>
        <taxon>Actinomycetota</taxon>
        <taxon>Actinomycetes</taxon>
        <taxon>Kitasatosporales</taxon>
        <taxon>Streptomycetaceae</taxon>
        <taxon>Streptomyces</taxon>
    </lineage>
</organism>
<dbReference type="EMBL" id="NSJV01000289">
    <property type="protein sequence ID" value="PAU48127.1"/>
    <property type="molecule type" value="Genomic_DNA"/>
</dbReference>
<dbReference type="Pfam" id="PF02668">
    <property type="entry name" value="TauD"/>
    <property type="match status" value="1"/>
</dbReference>
<sequence length="342" mass="37576">MNLHWSVGPGRPATLVAPHQPGVEEALLWLASAHDALRAGLREHGAVYIRGLPVHSVEAFAQVRDVLLPQRTPHRETATPRGDLGHGVRTTTNLPSGQSIRTHNEDSHALTFPGLLLFGCLSAPDQGGATPVADCRTVLRYLPPHLVERMRTYGWLLTRTYSDRVPAGWRSAFGTGSRAEVERRCAENLVSCEWRADGGLRTRGLRPGVVRHPETGEEVWFNHMAFWNEWSLDEKVREILVDELGHDGLPFHTGFGDGLPLTRGELYTISAAYEAATVRRAWEPGDLMLVDNVRSAHGRDPYRGDRRIVVATGAPLTFADCRSAVRPAAAPLPARAGLLTCP</sequence>
<evidence type="ECO:0000313" key="6">
    <source>
        <dbReference type="EMBL" id="PAU48127.1"/>
    </source>
</evidence>
<dbReference type="PANTHER" id="PTHR10696:SF56">
    <property type="entry name" value="TAUD_TFDA-LIKE DOMAIN-CONTAINING PROTEIN"/>
    <property type="match status" value="1"/>
</dbReference>
<evidence type="ECO:0000256" key="4">
    <source>
        <dbReference type="ARBA" id="ARBA00023194"/>
    </source>
</evidence>
<dbReference type="AlphaFoldDB" id="A0A2A2D9K3"/>
<dbReference type="GO" id="GO:0017000">
    <property type="term" value="P:antibiotic biosynthetic process"/>
    <property type="evidence" value="ECO:0007669"/>
    <property type="project" value="UniProtKB-KW"/>
</dbReference>
<dbReference type="InterPro" id="IPR042098">
    <property type="entry name" value="TauD-like_sf"/>
</dbReference>
<dbReference type="PANTHER" id="PTHR10696">
    <property type="entry name" value="GAMMA-BUTYROBETAINE HYDROXYLASE-RELATED"/>
    <property type="match status" value="1"/>
</dbReference>
<keyword evidence="3" id="KW-0408">Iron</keyword>
<accession>A0A2A2D9K3</accession>
<gene>
    <name evidence="6" type="ORF">CK936_14985</name>
</gene>
<reference evidence="6 7" key="1">
    <citation type="submission" date="2017-08" db="EMBL/GenBank/DDBJ databases">
        <title>Genome sequence of Streptomyces albireticuli NRRL B-1670.</title>
        <authorList>
            <person name="Graham D.E."/>
            <person name="Mahan K.M."/>
            <person name="Klingeman D.M."/>
            <person name="Hettich R.L."/>
            <person name="Parry R.J."/>
            <person name="Spain J.C."/>
        </authorList>
    </citation>
    <scope>NUCLEOTIDE SEQUENCE [LARGE SCALE GENOMIC DNA]</scope>
    <source>
        <strain evidence="6 7">NRRL B-1670</strain>
    </source>
</reference>
<evidence type="ECO:0000256" key="2">
    <source>
        <dbReference type="ARBA" id="ARBA00023002"/>
    </source>
</evidence>
<dbReference type="InterPro" id="IPR003819">
    <property type="entry name" value="TauD/TfdA-like"/>
</dbReference>
<evidence type="ECO:0000259" key="5">
    <source>
        <dbReference type="Pfam" id="PF02668"/>
    </source>
</evidence>
<comment type="cofactor">
    <cofactor evidence="1">
        <name>Fe(2+)</name>
        <dbReference type="ChEBI" id="CHEBI:29033"/>
    </cofactor>
</comment>
<dbReference type="Gene3D" id="3.60.130.10">
    <property type="entry name" value="Clavaminate synthase-like"/>
    <property type="match status" value="1"/>
</dbReference>
<evidence type="ECO:0000256" key="1">
    <source>
        <dbReference type="ARBA" id="ARBA00001954"/>
    </source>
</evidence>
<evidence type="ECO:0000313" key="7">
    <source>
        <dbReference type="Proteomes" id="UP000218944"/>
    </source>
</evidence>
<feature type="domain" description="TauD/TfdA-like" evidence="5">
    <location>
        <begin position="31"/>
        <end position="310"/>
    </location>
</feature>
<comment type="caution">
    <text evidence="6">The sequence shown here is derived from an EMBL/GenBank/DDBJ whole genome shotgun (WGS) entry which is preliminary data.</text>
</comment>
<dbReference type="SUPFAM" id="SSF51197">
    <property type="entry name" value="Clavaminate synthase-like"/>
    <property type="match status" value="1"/>
</dbReference>
<dbReference type="GO" id="GO:0016491">
    <property type="term" value="F:oxidoreductase activity"/>
    <property type="evidence" value="ECO:0007669"/>
    <property type="project" value="UniProtKB-KW"/>
</dbReference>